<evidence type="ECO:0000256" key="1">
    <source>
        <dbReference type="SAM" id="SignalP"/>
    </source>
</evidence>
<sequence>MRPSLLPLIAILAAQVSSAVTNSTAPSSSLLNQAHIWYSRGLLRGNLIICSTTIKGQEWILTTIVRNLEDNHLGESATLVLKEVYPVKDGNAIVGRFSLVERDVDFGAVIAPFVKVG</sequence>
<feature type="signal peptide" evidence="1">
    <location>
        <begin position="1"/>
        <end position="19"/>
    </location>
</feature>
<feature type="chain" id="PRO_5034238682" evidence="1">
    <location>
        <begin position="20"/>
        <end position="117"/>
    </location>
</feature>
<keyword evidence="1" id="KW-0732">Signal</keyword>
<accession>A0A8H3UYV5</accession>
<protein>
    <submittedName>
        <fullName evidence="2">Uncharacterized protein</fullName>
    </submittedName>
</protein>
<dbReference type="Proteomes" id="UP000490939">
    <property type="component" value="Unassembled WGS sequence"/>
</dbReference>
<keyword evidence="3" id="KW-1185">Reference proteome</keyword>
<reference evidence="2 3" key="1">
    <citation type="submission" date="2019-07" db="EMBL/GenBank/DDBJ databases">
        <title>Venturia inaequalis Genome Resource.</title>
        <authorList>
            <person name="Lichtner F.J."/>
        </authorList>
    </citation>
    <scope>NUCLEOTIDE SEQUENCE [LARGE SCALE GENOMIC DNA]</scope>
    <source>
        <strain evidence="2 3">DMI_063113</strain>
    </source>
</reference>
<proteinExistence type="predicted"/>
<dbReference type="EMBL" id="WNWR01000424">
    <property type="protein sequence ID" value="KAE9979081.1"/>
    <property type="molecule type" value="Genomic_DNA"/>
</dbReference>
<dbReference type="AlphaFoldDB" id="A0A8H3UYV5"/>
<organism evidence="2 3">
    <name type="scientific">Venturia inaequalis</name>
    <name type="common">Apple scab fungus</name>
    <dbReference type="NCBI Taxonomy" id="5025"/>
    <lineage>
        <taxon>Eukaryota</taxon>
        <taxon>Fungi</taxon>
        <taxon>Dikarya</taxon>
        <taxon>Ascomycota</taxon>
        <taxon>Pezizomycotina</taxon>
        <taxon>Dothideomycetes</taxon>
        <taxon>Pleosporomycetidae</taxon>
        <taxon>Venturiales</taxon>
        <taxon>Venturiaceae</taxon>
        <taxon>Venturia</taxon>
    </lineage>
</organism>
<name>A0A8H3UYV5_VENIN</name>
<evidence type="ECO:0000313" key="2">
    <source>
        <dbReference type="EMBL" id="KAE9979081.1"/>
    </source>
</evidence>
<evidence type="ECO:0000313" key="3">
    <source>
        <dbReference type="Proteomes" id="UP000490939"/>
    </source>
</evidence>
<gene>
    <name evidence="2" type="ORF">EG327_007162</name>
</gene>
<comment type="caution">
    <text evidence="2">The sequence shown here is derived from an EMBL/GenBank/DDBJ whole genome shotgun (WGS) entry which is preliminary data.</text>
</comment>